<feature type="domain" description="HTH OST-type" evidence="12">
    <location>
        <begin position="422"/>
        <end position="496"/>
    </location>
</feature>
<dbReference type="Gene3D" id="3.30.420.610">
    <property type="entry name" value="LOTUS domain-like"/>
    <property type="match status" value="3"/>
</dbReference>
<dbReference type="Proteomes" id="UP000518266">
    <property type="component" value="Unassembled WGS sequence"/>
</dbReference>
<evidence type="ECO:0000256" key="1">
    <source>
        <dbReference type="ARBA" id="ARBA00001968"/>
    </source>
</evidence>
<evidence type="ECO:0000256" key="3">
    <source>
        <dbReference type="ARBA" id="ARBA00010384"/>
    </source>
</evidence>
<dbReference type="InterPro" id="IPR025605">
    <property type="entry name" value="OST-HTH/LOTUS_dom"/>
</dbReference>
<dbReference type="PROSITE" id="PS51644">
    <property type="entry name" value="HTH_OST"/>
    <property type="match status" value="3"/>
</dbReference>
<dbReference type="AlphaFoldDB" id="A0A7J5XE92"/>
<dbReference type="InterPro" id="IPR027806">
    <property type="entry name" value="HARBI1_dom"/>
</dbReference>
<reference evidence="13 14" key="1">
    <citation type="submission" date="2020-03" db="EMBL/GenBank/DDBJ databases">
        <title>Dissostichus mawsoni Genome sequencing and assembly.</title>
        <authorList>
            <person name="Park H."/>
        </authorList>
    </citation>
    <scope>NUCLEOTIDE SEQUENCE [LARGE SCALE GENOMIC DNA]</scope>
    <source>
        <strain evidence="13">DM0001</strain>
        <tissue evidence="13">Muscle</tissue>
    </source>
</reference>
<dbReference type="GO" id="GO:0030154">
    <property type="term" value="P:cell differentiation"/>
    <property type="evidence" value="ECO:0007669"/>
    <property type="project" value="UniProtKB-KW"/>
</dbReference>
<protein>
    <recommendedName>
        <fullName evidence="4">Tudor domain-containing protein 5</fullName>
    </recommendedName>
</protein>
<keyword evidence="8" id="KW-0677">Repeat</keyword>
<feature type="non-terminal residue" evidence="13">
    <location>
        <position position="1"/>
    </location>
</feature>
<dbReference type="Gene3D" id="2.40.50.90">
    <property type="match status" value="1"/>
</dbReference>
<evidence type="ECO:0000256" key="2">
    <source>
        <dbReference type="ARBA" id="ARBA00004496"/>
    </source>
</evidence>
<proteinExistence type="inferred from homology"/>
<accession>A0A7J5XE92</accession>
<evidence type="ECO:0000256" key="7">
    <source>
        <dbReference type="ARBA" id="ARBA00022723"/>
    </source>
</evidence>
<gene>
    <name evidence="13" type="ORF">F7725_027862</name>
</gene>
<evidence type="ECO:0000259" key="12">
    <source>
        <dbReference type="PROSITE" id="PS51644"/>
    </source>
</evidence>
<dbReference type="OrthoDB" id="10052065at2759"/>
<evidence type="ECO:0000256" key="10">
    <source>
        <dbReference type="ARBA" id="ARBA00022871"/>
    </source>
</evidence>
<dbReference type="PANTHER" id="PTHR22948:SF19">
    <property type="entry name" value="TUDOR DOMAIN-CONTAINING PROTEIN 5"/>
    <property type="match status" value="1"/>
</dbReference>
<evidence type="ECO:0000313" key="14">
    <source>
        <dbReference type="Proteomes" id="UP000518266"/>
    </source>
</evidence>
<feature type="compositionally biased region" description="Low complexity" evidence="11">
    <location>
        <begin position="305"/>
        <end position="314"/>
    </location>
</feature>
<evidence type="ECO:0000256" key="4">
    <source>
        <dbReference type="ARBA" id="ARBA00013420"/>
    </source>
</evidence>
<sequence length="916" mass="101916">MKALVGIAPHGAVTFVSSLYGGSVSDKEIFKQSGIAALLTENIAVMVDKGFLISDCCKCKVYCPPFLSKQKQMPAYEVRETQAIARLRVHVEHIIKMNQEEVLAKLKKDIRSLLISSKLGLEADRLKQDYVTMLGHPMPLKQLGFRNIMDMVKDMPDVVSVNFRVDGSILLKAIGDDSTRSIQELVAKQRTSKNDKKFKRGGVSYFSPRYCHKYAPVVLPRRGRAPPAVPAQLRAQLRILLSQGPLRLSDLESSYLRCFGQPLRVHNYGFFSTVEMLEGLADLLFIQQGRLGSVLTLREHMVPKPLLKPSSTPKRTGPIKSVYPRNDKPTSKWQATRAPTQTIPQAKVQVKQSPPNQRTYENTFCPVQKESTNVSNMPQVVEKNHEGDPELCQEGQLFEKRVLKLEEELRLQILENGVAGSISQDLKDKLRKVVGQSNGGLSVHDLPAEYKRLFGEDFPLLQTGFVSVTELVSAMSDTFHLKPVVGNNVHWIVMDMQDCDDTQSVDSKVTLMNSWKLPVKSHYFSCGESPWEGRLEEDDEKSKQTRRKRIYTTMMSQMYPAIQVHSSPAVPLDALQSQRLKPPTRHRARELVEVLVEQVSMRYRLPGRFVRRGQVCCMSPKGMWFYRVVIHQIISPTQVEVYSVDFGDMIVVQSASLKFLKSCYSNLPAQAVPSSLAGIKPTAGSWTAEARAAFQKLCSDRSLVGALDGYSGDVLQLYLCDTHTDNDVYIHSVLLSQSHGTSCNPTASAAIQPVSLYLGMGMVDLPEVEEEMVTLSPKSPTEGSMTASVKVTGSLLMSAAEDEELPDLEFIKHMEVRPHGQGMDTNPFSALLIDQTVSYSGSSLSNKSPPPDPTCPPPSSLTPPGLILTQKTPAHCKADLQMPSMTPTPTLIRPPPSLRTLSLHIPDLYQINHRPQ</sequence>
<organism evidence="13 14">
    <name type="scientific">Dissostichus mawsoni</name>
    <name type="common">Antarctic cod</name>
    <dbReference type="NCBI Taxonomy" id="36200"/>
    <lineage>
        <taxon>Eukaryota</taxon>
        <taxon>Metazoa</taxon>
        <taxon>Chordata</taxon>
        <taxon>Craniata</taxon>
        <taxon>Vertebrata</taxon>
        <taxon>Euteleostomi</taxon>
        <taxon>Actinopterygii</taxon>
        <taxon>Neopterygii</taxon>
        <taxon>Teleostei</taxon>
        <taxon>Neoteleostei</taxon>
        <taxon>Acanthomorphata</taxon>
        <taxon>Eupercaria</taxon>
        <taxon>Perciformes</taxon>
        <taxon>Notothenioidei</taxon>
        <taxon>Nototheniidae</taxon>
        <taxon>Dissostichus</taxon>
    </lineage>
</organism>
<feature type="region of interest" description="Disordered" evidence="11">
    <location>
        <begin position="305"/>
        <end position="339"/>
    </location>
</feature>
<dbReference type="InterPro" id="IPR002999">
    <property type="entry name" value="Tudor"/>
</dbReference>
<feature type="region of interest" description="Disordered" evidence="11">
    <location>
        <begin position="840"/>
        <end position="863"/>
    </location>
</feature>
<keyword evidence="10" id="KW-0744">Spermatogenesis</keyword>
<evidence type="ECO:0000256" key="6">
    <source>
        <dbReference type="ARBA" id="ARBA00022490"/>
    </source>
</evidence>
<feature type="domain" description="HTH OST-type" evidence="12">
    <location>
        <begin position="102"/>
        <end position="175"/>
    </location>
</feature>
<dbReference type="SUPFAM" id="SSF63748">
    <property type="entry name" value="Tudor/PWWP/MBT"/>
    <property type="match status" value="1"/>
</dbReference>
<keyword evidence="14" id="KW-1185">Reference proteome</keyword>
<name>A0A7J5XE92_DISMA</name>
<comment type="caution">
    <text evidence="13">The sequence shown here is derived from an EMBL/GenBank/DDBJ whole genome shotgun (WGS) entry which is preliminary data.</text>
</comment>
<keyword evidence="9" id="KW-0221">Differentiation</keyword>
<dbReference type="Pfam" id="PF12872">
    <property type="entry name" value="OST-HTH"/>
    <property type="match status" value="3"/>
</dbReference>
<dbReference type="EMBL" id="JAAKFY010000025">
    <property type="protein sequence ID" value="KAF3835304.1"/>
    <property type="molecule type" value="Genomic_DNA"/>
</dbReference>
<keyword evidence="7" id="KW-0479">Metal-binding</keyword>
<comment type="similarity">
    <text evidence="3">Belongs to the TDRD5 family.</text>
</comment>
<keyword evidence="5" id="KW-0217">Developmental protein</keyword>
<evidence type="ECO:0000313" key="13">
    <source>
        <dbReference type="EMBL" id="KAF3835304.1"/>
    </source>
</evidence>
<dbReference type="Pfam" id="PF00567">
    <property type="entry name" value="TUDOR"/>
    <property type="match status" value="1"/>
</dbReference>
<dbReference type="PANTHER" id="PTHR22948">
    <property type="entry name" value="TUDOR DOMAIN CONTAINING PROTEIN"/>
    <property type="match status" value="1"/>
</dbReference>
<evidence type="ECO:0000256" key="5">
    <source>
        <dbReference type="ARBA" id="ARBA00022473"/>
    </source>
</evidence>
<dbReference type="InterPro" id="IPR041966">
    <property type="entry name" value="LOTUS-like"/>
</dbReference>
<comment type="subcellular location">
    <subcellularLocation>
        <location evidence="2">Cytoplasm</location>
    </subcellularLocation>
</comment>
<dbReference type="Pfam" id="PF13359">
    <property type="entry name" value="DDE_Tnp_4"/>
    <property type="match status" value="1"/>
</dbReference>
<feature type="domain" description="HTH OST-type" evidence="12">
    <location>
        <begin position="225"/>
        <end position="301"/>
    </location>
</feature>
<evidence type="ECO:0000256" key="11">
    <source>
        <dbReference type="SAM" id="MobiDB-lite"/>
    </source>
</evidence>
<comment type="cofactor">
    <cofactor evidence="1">
        <name>a divalent metal cation</name>
        <dbReference type="ChEBI" id="CHEBI:60240"/>
    </cofactor>
</comment>
<dbReference type="InterPro" id="IPR050621">
    <property type="entry name" value="Tudor_domain_containing"/>
</dbReference>
<dbReference type="GO" id="GO:0007283">
    <property type="term" value="P:spermatogenesis"/>
    <property type="evidence" value="ECO:0007669"/>
    <property type="project" value="UniProtKB-KW"/>
</dbReference>
<dbReference type="GO" id="GO:0046872">
    <property type="term" value="F:metal ion binding"/>
    <property type="evidence" value="ECO:0007669"/>
    <property type="project" value="UniProtKB-KW"/>
</dbReference>
<dbReference type="InterPro" id="IPR035437">
    <property type="entry name" value="SNase_OB-fold_sf"/>
</dbReference>
<evidence type="ECO:0000256" key="8">
    <source>
        <dbReference type="ARBA" id="ARBA00022737"/>
    </source>
</evidence>
<evidence type="ECO:0000256" key="9">
    <source>
        <dbReference type="ARBA" id="ARBA00022782"/>
    </source>
</evidence>
<keyword evidence="6" id="KW-0963">Cytoplasm</keyword>
<feature type="compositionally biased region" description="Pro residues" evidence="11">
    <location>
        <begin position="848"/>
        <end position="861"/>
    </location>
</feature>
<dbReference type="GO" id="GO:0005737">
    <property type="term" value="C:cytoplasm"/>
    <property type="evidence" value="ECO:0007669"/>
    <property type="project" value="UniProtKB-SubCell"/>
</dbReference>